<dbReference type="SUPFAM" id="SSF46548">
    <property type="entry name" value="alpha-helical ferredoxin"/>
    <property type="match status" value="1"/>
</dbReference>
<dbReference type="eggNOG" id="COG0493">
    <property type="taxonomic scope" value="Bacteria"/>
</dbReference>
<dbReference type="HOGENOM" id="CLU_000422_3_1_7"/>
<dbReference type="PATRIC" id="fig|1357400.3.peg.2239"/>
<evidence type="ECO:0000259" key="7">
    <source>
        <dbReference type="Pfam" id="PF14691"/>
    </source>
</evidence>
<feature type="region of interest" description="Disordered" evidence="5">
    <location>
        <begin position="1"/>
        <end position="20"/>
    </location>
</feature>
<keyword evidence="2" id="KW-0560">Oxidoreductase</keyword>
<comment type="caution">
    <text evidence="8">The sequence shown here is derived from an EMBL/GenBank/DDBJ whole genome shotgun (WGS) entry which is preliminary data.</text>
</comment>
<evidence type="ECO:0000256" key="5">
    <source>
        <dbReference type="SAM" id="MobiDB-lite"/>
    </source>
</evidence>
<dbReference type="InterPro" id="IPR009051">
    <property type="entry name" value="Helical_ferredxn"/>
</dbReference>
<dbReference type="GO" id="GO:0051536">
    <property type="term" value="F:iron-sulfur cluster binding"/>
    <property type="evidence" value="ECO:0007669"/>
    <property type="project" value="InterPro"/>
</dbReference>
<evidence type="ECO:0000256" key="2">
    <source>
        <dbReference type="ARBA" id="ARBA00023002"/>
    </source>
</evidence>
<dbReference type="InterPro" id="IPR023753">
    <property type="entry name" value="FAD/NAD-binding_dom"/>
</dbReference>
<organism evidence="8 9">
    <name type="scientific">Helicobacter macacae MIT 99-5501</name>
    <dbReference type="NCBI Taxonomy" id="1357400"/>
    <lineage>
        <taxon>Bacteria</taxon>
        <taxon>Pseudomonadati</taxon>
        <taxon>Campylobacterota</taxon>
        <taxon>Epsilonproteobacteria</taxon>
        <taxon>Campylobacterales</taxon>
        <taxon>Helicobacteraceae</taxon>
        <taxon>Helicobacter</taxon>
    </lineage>
</organism>
<evidence type="ECO:0000256" key="1">
    <source>
        <dbReference type="ARBA" id="ARBA00022605"/>
    </source>
</evidence>
<sequence>MGNPRGFIDFSKQKPQAQSPKERIKHYGEFYTPLPIEEQQRQAGRCMDCGVAFCHTGINAPAQKPYSEVARQNLPTCTSQSWRVSGGEIGCPLHNLIPEWNDLVYRSHWEQAYHRLSLTNPFPEFTGRVCPAPCEDSCVCAINGESVAIKNTELNIIENAFENGLVKPFSPKVKSGKKVAIIGSGPAGLACANSLNELGHSVVVYERSDKIGGLLMYGIPDMKLDKSIVQRRVEIMQKSGIEFRVNEDINTKAKADKILAQYDAVVLATGASKPIDLQIEGRDSKGIMFAMDFLRDNTKKLLQSATSAKKECAKKGSDIAKDKRVLIIGSGDTSVDCVAVALRQGASSITRFERSPKREQNRAKSNPWPLKKQTFYTDYGLEEAIEHFGKDVREYQKLTKKFIAKNGQVSGVVAVDLEWKQEGEKRVRSEVSGSEKEYKADLVLLAMGFSGSEEVLKSAFGVEFDSNGNVATKCGDSAGFSSPSKSLATSLEKETTDFSASDIESGIAKSSANLFHTSRDKVYACGDSRIGQSLVVWAIADGVCCAKAVHSALSE</sequence>
<comment type="pathway">
    <text evidence="4">Amino-acid biosynthesis.</text>
</comment>
<evidence type="ECO:0000313" key="8">
    <source>
        <dbReference type="EMBL" id="ETD22864.1"/>
    </source>
</evidence>
<keyword evidence="9" id="KW-1185">Reference proteome</keyword>
<dbReference type="AlphaFoldDB" id="V8C667"/>
<dbReference type="EMBL" id="AZJI01000007">
    <property type="protein sequence ID" value="ETD22864.1"/>
    <property type="molecule type" value="Genomic_DNA"/>
</dbReference>
<evidence type="ECO:0008006" key="10">
    <source>
        <dbReference type="Google" id="ProtNLM"/>
    </source>
</evidence>
<reference evidence="8 9" key="1">
    <citation type="journal article" date="2014" name="Genome Announc.">
        <title>Draft genome sequences of six enterohepatic helicobacter species isolated from humans and one from rhesus macaques.</title>
        <authorList>
            <person name="Shen Z."/>
            <person name="Sheh A."/>
            <person name="Young S.K."/>
            <person name="Abouelliel A."/>
            <person name="Ward D.V."/>
            <person name="Earl A.M."/>
            <person name="Fox J.G."/>
        </authorList>
    </citation>
    <scope>NUCLEOTIDE SEQUENCE [LARGE SCALE GENOMIC DNA]</scope>
    <source>
        <strain evidence="8 9">MIT 99-5501</strain>
    </source>
</reference>
<dbReference type="STRING" id="1357400.HMPREF2086_01663"/>
<dbReference type="SUPFAM" id="SSF51971">
    <property type="entry name" value="Nucleotide-binding domain"/>
    <property type="match status" value="1"/>
</dbReference>
<keyword evidence="3" id="KW-0314">Glutamate biosynthesis</keyword>
<dbReference type="Pfam" id="PF07992">
    <property type="entry name" value="Pyr_redox_2"/>
    <property type="match status" value="1"/>
</dbReference>
<dbReference type="InterPro" id="IPR051394">
    <property type="entry name" value="Glutamate_Synthase"/>
</dbReference>
<dbReference type="GO" id="GO:0016639">
    <property type="term" value="F:oxidoreductase activity, acting on the CH-NH2 group of donors, NAD or NADP as acceptor"/>
    <property type="evidence" value="ECO:0007669"/>
    <property type="project" value="InterPro"/>
</dbReference>
<proteinExistence type="predicted"/>
<dbReference type="NCBIfam" id="TIGR01317">
    <property type="entry name" value="GOGAT_sm_gam"/>
    <property type="match status" value="1"/>
</dbReference>
<dbReference type="Gene3D" id="1.10.1060.10">
    <property type="entry name" value="Alpha-helical ferredoxin"/>
    <property type="match status" value="1"/>
</dbReference>
<dbReference type="PRINTS" id="PR00419">
    <property type="entry name" value="ADXRDTASE"/>
</dbReference>
<dbReference type="Pfam" id="PF14691">
    <property type="entry name" value="Fer4_20"/>
    <property type="match status" value="1"/>
</dbReference>
<evidence type="ECO:0000256" key="4">
    <source>
        <dbReference type="ARBA" id="ARBA00029440"/>
    </source>
</evidence>
<dbReference type="Proteomes" id="UP000018731">
    <property type="component" value="Unassembled WGS sequence"/>
</dbReference>
<feature type="domain" description="FAD/NAD(P)-binding" evidence="6">
    <location>
        <begin position="177"/>
        <end position="472"/>
    </location>
</feature>
<dbReference type="InterPro" id="IPR028261">
    <property type="entry name" value="DPD_II"/>
</dbReference>
<evidence type="ECO:0000259" key="6">
    <source>
        <dbReference type="Pfam" id="PF07992"/>
    </source>
</evidence>
<dbReference type="Gene3D" id="3.50.50.60">
    <property type="entry name" value="FAD/NAD(P)-binding domain"/>
    <property type="match status" value="3"/>
</dbReference>
<evidence type="ECO:0000313" key="9">
    <source>
        <dbReference type="Proteomes" id="UP000018731"/>
    </source>
</evidence>
<accession>V8C667</accession>
<dbReference type="GO" id="GO:0006537">
    <property type="term" value="P:glutamate biosynthetic process"/>
    <property type="evidence" value="ECO:0007669"/>
    <property type="project" value="UniProtKB-KW"/>
</dbReference>
<gene>
    <name evidence="8" type="ORF">HMPREF2086_01663</name>
</gene>
<name>V8C667_9HELI</name>
<dbReference type="InterPro" id="IPR006005">
    <property type="entry name" value="Glut_synth_ssu1"/>
</dbReference>
<feature type="domain" description="Dihydroprymidine dehydrogenase" evidence="7">
    <location>
        <begin position="89"/>
        <end position="164"/>
    </location>
</feature>
<evidence type="ECO:0000256" key="3">
    <source>
        <dbReference type="ARBA" id="ARBA00023164"/>
    </source>
</evidence>
<dbReference type="RefSeq" id="WP_023928424.1">
    <property type="nucleotide sequence ID" value="NZ_KI669455.1"/>
</dbReference>
<dbReference type="InterPro" id="IPR036188">
    <property type="entry name" value="FAD/NAD-bd_sf"/>
</dbReference>
<dbReference type="PANTHER" id="PTHR43100">
    <property type="entry name" value="GLUTAMATE SYNTHASE [NADPH] SMALL CHAIN"/>
    <property type="match status" value="1"/>
</dbReference>
<keyword evidence="1" id="KW-0028">Amino-acid biosynthesis</keyword>
<dbReference type="OrthoDB" id="9803192at2"/>
<dbReference type="PANTHER" id="PTHR43100:SF3">
    <property type="entry name" value="FAD_NAD(P)-BINDING DOMAIN-CONTAINING PROTEIN"/>
    <property type="match status" value="1"/>
</dbReference>
<protein>
    <recommendedName>
        <fullName evidence="10">4Fe-4S ferredoxin-type domain-containing protein</fullName>
    </recommendedName>
</protein>